<evidence type="ECO:0000256" key="3">
    <source>
        <dbReference type="ARBA" id="ARBA00010600"/>
    </source>
</evidence>
<dbReference type="InterPro" id="IPR016900">
    <property type="entry name" value="Alg10"/>
</dbReference>
<dbReference type="PIRSF" id="PIRSF028810">
    <property type="entry name" value="Alpha1_2_glucosyltferase_Alg10"/>
    <property type="match status" value="1"/>
</dbReference>
<comment type="catalytic activity">
    <reaction evidence="13">
        <text>an alpha-D-Glc-(1-&gt;3)-alpha-D-Glc-(1-&gt;3)-alpha-D-Man-(1-&gt;2)-alpha-D-Man-(1-&gt;2)-alpha-D-Man-(1-&gt;3)-[alpha-D-Man-(1-&gt;2)-alpha-D-Man-(1-&gt;3)-[alpha-D-Man-(1-&gt;2)-alpha-D-Man-(1-&gt;6)]-alpha-D-Man-(1-&gt;6)]-beta-D-Man-(1-&gt;4)-beta-D-GlcNAc-(1-&gt;4)-alpha-D-GlcNAc-diphospho-di-trans,poly-cis-dolichol + a di-trans,poly-cis-dolichyl beta-D-glucosyl phosphate = a alpha-D-Glc-(1-&gt;2)-alpha-D-Glc-(1-&gt;3)-alpha-D-Glc-(1-&gt;3)-alpha-D-Man-(1-&gt;2)-alpha-D-Man-(1-&gt;2)-alpha-D-Man-(1-&gt;3)-[alpha-D-Man-(1-&gt;2)-alpha-D-Man-(1-&gt;3)-[alpha-D-Man-(1-&gt;2)-alpha-D-Man-(1-&gt;6)]-alpha-D-Man-(1-&gt;6)]-beta-D-Man-(1-&gt;4)-beta-D-GlcNAc-(1-&gt;4)-alpha-D-GlcNAc-diphospho-di-trans,poly-cis-dolichol + a di-trans,poly-cis-dolichyl phosphate + H(+)</text>
        <dbReference type="Rhea" id="RHEA:29543"/>
        <dbReference type="Rhea" id="RHEA-COMP:19498"/>
        <dbReference type="Rhea" id="RHEA-COMP:19502"/>
        <dbReference type="Rhea" id="RHEA-COMP:19512"/>
        <dbReference type="Rhea" id="RHEA-COMP:19522"/>
        <dbReference type="ChEBI" id="CHEBI:15378"/>
        <dbReference type="ChEBI" id="CHEBI:57525"/>
        <dbReference type="ChEBI" id="CHEBI:57683"/>
        <dbReference type="ChEBI" id="CHEBI:132522"/>
        <dbReference type="ChEBI" id="CHEBI:132523"/>
        <dbReference type="EC" id="2.4.1.256"/>
    </reaction>
    <physiologicalReaction direction="left-to-right" evidence="13">
        <dbReference type="Rhea" id="RHEA:29544"/>
    </physiologicalReaction>
</comment>
<feature type="transmembrane region" description="Helical" evidence="14">
    <location>
        <begin position="116"/>
        <end position="136"/>
    </location>
</feature>
<evidence type="ECO:0000256" key="1">
    <source>
        <dbReference type="ARBA" id="ARBA00004477"/>
    </source>
</evidence>
<dbReference type="Pfam" id="PF04922">
    <property type="entry name" value="DIE2_ALG10"/>
    <property type="match status" value="1"/>
</dbReference>
<organism evidence="16">
    <name type="scientific">Absidia glauca</name>
    <name type="common">Pin mould</name>
    <dbReference type="NCBI Taxonomy" id="4829"/>
    <lineage>
        <taxon>Eukaryota</taxon>
        <taxon>Fungi</taxon>
        <taxon>Fungi incertae sedis</taxon>
        <taxon>Mucoromycota</taxon>
        <taxon>Mucoromycotina</taxon>
        <taxon>Mucoromycetes</taxon>
        <taxon>Mucorales</taxon>
        <taxon>Cunninghamellaceae</taxon>
        <taxon>Absidia</taxon>
    </lineage>
</organism>
<feature type="transmembrane region" description="Helical" evidence="14">
    <location>
        <begin position="302"/>
        <end position="323"/>
    </location>
</feature>
<evidence type="ECO:0000256" key="6">
    <source>
        <dbReference type="ARBA" id="ARBA00022676"/>
    </source>
</evidence>
<comment type="pathway">
    <text evidence="2">Protein modification; protein glycosylation.</text>
</comment>
<keyword evidence="9" id="KW-0256">Endoplasmic reticulum</keyword>
<dbReference type="PANTHER" id="PTHR12989:SF10">
    <property type="entry name" value="DOL-P-GLC:GLC(2)MAN(9)GLCNAC(2)-PP-DOL ALPHA-1,2-GLUCOSYLTRANSFERASE-RELATED"/>
    <property type="match status" value="1"/>
</dbReference>
<dbReference type="OMA" id="FPINWNT"/>
<evidence type="ECO:0000256" key="11">
    <source>
        <dbReference type="ARBA" id="ARBA00023136"/>
    </source>
</evidence>
<proteinExistence type="inferred from homology"/>
<dbReference type="Proteomes" id="UP000078561">
    <property type="component" value="Unassembled WGS sequence"/>
</dbReference>
<evidence type="ECO:0000256" key="8">
    <source>
        <dbReference type="ARBA" id="ARBA00022692"/>
    </source>
</evidence>
<evidence type="ECO:0000313" key="16">
    <source>
        <dbReference type="EMBL" id="SAL98999.1"/>
    </source>
</evidence>
<dbReference type="OrthoDB" id="4769at2759"/>
<keyword evidence="6 14" id="KW-0328">Glycosyltransferase</keyword>
<evidence type="ECO:0000256" key="2">
    <source>
        <dbReference type="ARBA" id="ARBA00004922"/>
    </source>
</evidence>
<dbReference type="GO" id="GO:0005789">
    <property type="term" value="C:endoplasmic reticulum membrane"/>
    <property type="evidence" value="ECO:0007669"/>
    <property type="project" value="UniProtKB-SubCell"/>
</dbReference>
<comment type="similarity">
    <text evidence="3 14">Belongs to the ALG10 glucosyltransferase family.</text>
</comment>
<dbReference type="InParanoid" id="A0A168MQL1"/>
<comment type="subcellular location">
    <subcellularLocation>
        <location evidence="1">Endoplasmic reticulum membrane</location>
        <topology evidence="1">Multi-pass membrane protein</topology>
    </subcellularLocation>
</comment>
<evidence type="ECO:0000256" key="9">
    <source>
        <dbReference type="ARBA" id="ARBA00022824"/>
    </source>
</evidence>
<accession>A0A168MQL1</accession>
<dbReference type="GO" id="GO:0106073">
    <property type="term" value="F:dolichyl pyrophosphate Glc2Man9GlcNAc2 alpha-1,2-glucosyltransferase activity"/>
    <property type="evidence" value="ECO:0007669"/>
    <property type="project" value="UniProtKB-UniRule"/>
</dbReference>
<comment type="caution">
    <text evidence="14">Lacks conserved residue(s) required for the propagation of feature annotation.</text>
</comment>
<keyword evidence="17" id="KW-1185">Reference proteome</keyword>
<dbReference type="EC" id="2.4.1.256" evidence="4 14"/>
<feature type="transmembrane region" description="Helical" evidence="14">
    <location>
        <begin position="228"/>
        <end position="252"/>
    </location>
</feature>
<feature type="signal peptide" evidence="15">
    <location>
        <begin position="1"/>
        <end position="22"/>
    </location>
</feature>
<sequence>MIGLPLVAHTLTLGIVANAVNSVVPLPYMDEIFHIPQAQHYCRGNYMVWDPKLTTPPGLYFLSVGFKAIGNVLSLSVPCSVQSLRATNLLFAFLLYFVLVAVSSRLHPHMHTRTRYYALSLSWFPVSFFYFFMYYTDTGSTLFVLLSYLGVLSERYFTAGLMGAVAVTFRQTNLVWIFYFMVLSIMQLVRSRTSSRDVLYNPTCDKVASPMDVFRSMASLLQLTCKQLIYIVPRILMFLVTLAGCVAFLVWNEGIVLGDKSNHVAGLHFPQLFYYTSFLSFFSAPLALTLQNGKKLLLFGWTLKSILLGLVSTGVMAVAVHYYTFEHPFILADNRHYSFYAWKKIYRRHWLVSRLKESHRLDQLVCPSYRISCLGAVDDWLCDHTGGHSCPFPATRIQILHTTFFVLLHSHPSSICPQPICHPSYV</sequence>
<evidence type="ECO:0000256" key="15">
    <source>
        <dbReference type="SAM" id="SignalP"/>
    </source>
</evidence>
<evidence type="ECO:0000256" key="14">
    <source>
        <dbReference type="PIRNR" id="PIRNR028810"/>
    </source>
</evidence>
<dbReference type="PANTHER" id="PTHR12989">
    <property type="entry name" value="ALPHA-1,2-GLUCOSYLTRANSFERASE ALG10"/>
    <property type="match status" value="1"/>
</dbReference>
<dbReference type="FunCoup" id="A0A168MQL1">
    <property type="interactions" value="818"/>
</dbReference>
<evidence type="ECO:0000256" key="7">
    <source>
        <dbReference type="ARBA" id="ARBA00022679"/>
    </source>
</evidence>
<feature type="chain" id="PRO_5007899105" description="Dol-P-Glc:Glc(2)Man(9)GlcNAc(2)-PP-Dol alpha-1,2-glucosyltransferase" evidence="15">
    <location>
        <begin position="23"/>
        <end position="426"/>
    </location>
</feature>
<reference evidence="16" key="1">
    <citation type="submission" date="2016-04" db="EMBL/GenBank/DDBJ databases">
        <authorList>
            <person name="Evans L.H."/>
            <person name="Alamgir A."/>
            <person name="Owens N."/>
            <person name="Weber N.D."/>
            <person name="Virtaneva K."/>
            <person name="Barbian K."/>
            <person name="Babar A."/>
            <person name="Rosenke K."/>
        </authorList>
    </citation>
    <scope>NUCLEOTIDE SEQUENCE [LARGE SCALE GENOMIC DNA]</scope>
    <source>
        <strain evidence="16">CBS 101.48</strain>
    </source>
</reference>
<protein>
    <recommendedName>
        <fullName evidence="5 14">Dol-P-Glc:Glc(2)Man(9)GlcNAc(2)-PP-Dol alpha-1,2-glucosyltransferase</fullName>
        <ecNumber evidence="4 14">2.4.1.256</ecNumber>
    </recommendedName>
</protein>
<comment type="function">
    <text evidence="12">Dol-P-Glc:Glc(2)Man(9)GlcNAc(2)-PP-Dol alpha-1,2-glucosyltransferase that operates in the biosynthetic pathway of dolichol-linked oligosaccharides, the glycan precursors employed in protein asparagine (N)-glycosylation. The assembly of dolichol-linked oligosaccharides begins on the cytosolic side of the endoplasmic reticulum membrane and finishes in its lumen. The sequential addition of sugars to dolichol pyrophosphate produces dolichol-linked oligosaccharides containing fourteen sugars, including two GlcNAcs, nine mannoses and three glucoses. Once assembled, the oligosaccharide is transferred from the lipid to nascent proteins by oligosaccharyltransferases. In the lumen of the endoplasmic reticulum, adds the third and last glucose residue from dolichyl phosphate glucose (Dol-P-Glc) onto the lipid-linked oligosaccharide intermediate Glc(2)Man(9)GlcNAc(2)-PP-Dol to produce Glc(3)Man(9)GlcNAc(2)-PP-Dol.</text>
</comment>
<evidence type="ECO:0000256" key="13">
    <source>
        <dbReference type="ARBA" id="ARBA00048064"/>
    </source>
</evidence>
<dbReference type="AlphaFoldDB" id="A0A168MQL1"/>
<keyword evidence="11 14" id="KW-0472">Membrane</keyword>
<feature type="transmembrane region" description="Helical" evidence="14">
    <location>
        <begin position="272"/>
        <end position="290"/>
    </location>
</feature>
<name>A0A168MQL1_ABSGL</name>
<keyword evidence="10 14" id="KW-1133">Transmembrane helix</keyword>
<keyword evidence="7" id="KW-0808">Transferase</keyword>
<dbReference type="STRING" id="4829.A0A168MQL1"/>
<feature type="transmembrane region" description="Helical" evidence="14">
    <location>
        <begin position="86"/>
        <end position="104"/>
    </location>
</feature>
<feature type="transmembrane region" description="Helical" evidence="14">
    <location>
        <begin position="156"/>
        <end position="182"/>
    </location>
</feature>
<gene>
    <name evidence="16" type="primary">ABSGL_04570.1 scaffold 5475</name>
</gene>
<evidence type="ECO:0000256" key="4">
    <source>
        <dbReference type="ARBA" id="ARBA00011967"/>
    </source>
</evidence>
<keyword evidence="8 14" id="KW-0812">Transmembrane</keyword>
<keyword evidence="15" id="KW-0732">Signal</keyword>
<evidence type="ECO:0000313" key="17">
    <source>
        <dbReference type="Proteomes" id="UP000078561"/>
    </source>
</evidence>
<dbReference type="GO" id="GO:0006488">
    <property type="term" value="P:dolichol-linked oligosaccharide biosynthetic process"/>
    <property type="evidence" value="ECO:0007669"/>
    <property type="project" value="UniProtKB-UniRule"/>
</dbReference>
<evidence type="ECO:0000256" key="12">
    <source>
        <dbReference type="ARBA" id="ARBA00044727"/>
    </source>
</evidence>
<dbReference type="EMBL" id="LT552383">
    <property type="protein sequence ID" value="SAL98999.1"/>
    <property type="molecule type" value="Genomic_DNA"/>
</dbReference>
<evidence type="ECO:0000256" key="5">
    <source>
        <dbReference type="ARBA" id="ARBA00018512"/>
    </source>
</evidence>
<evidence type="ECO:0000256" key="10">
    <source>
        <dbReference type="ARBA" id="ARBA00022989"/>
    </source>
</evidence>